<proteinExistence type="predicted"/>
<dbReference type="Proteomes" id="UP001247542">
    <property type="component" value="Unassembled WGS sequence"/>
</dbReference>
<dbReference type="EMBL" id="JASXSX010000005">
    <property type="protein sequence ID" value="MDT3768124.1"/>
    <property type="molecule type" value="Genomic_DNA"/>
</dbReference>
<keyword evidence="1" id="KW-0175">Coiled coil</keyword>
<gene>
    <name evidence="3" type="ORF">QS713_08640</name>
</gene>
<evidence type="ECO:0000313" key="3">
    <source>
        <dbReference type="EMBL" id="MDT3768124.1"/>
    </source>
</evidence>
<evidence type="ECO:0000256" key="2">
    <source>
        <dbReference type="SAM" id="MobiDB-lite"/>
    </source>
</evidence>
<sequence length="239" mass="26167">MSNHETPASDFDEVVAGPKADSQNIDDVYGPSTVIAAIEQIEELVEEARALPMSASVLVNKAEMLDLLAQARQALPDDLLAADAVVADADAVMVRADDAAQTTLDEANARAKTIVEDARSKAEELTQRAQEDAQQEVARAQQEAAATVEQAHEEARRVEQQARERAEELVSEQPIVEQARERGEEIVNKARKHALELANGADSYCQESLTALTKTLEKMYSQAQAGREKIESHRRADHE</sequence>
<dbReference type="RefSeq" id="WP_313274535.1">
    <property type="nucleotide sequence ID" value="NZ_JASXSX010000005.1"/>
</dbReference>
<feature type="coiled-coil region" evidence="1">
    <location>
        <begin position="108"/>
        <end position="172"/>
    </location>
</feature>
<accession>A0ABU3ICL0</accession>
<keyword evidence="4" id="KW-1185">Reference proteome</keyword>
<protein>
    <recommendedName>
        <fullName evidence="5">Cell division initiation protein</fullName>
    </recommendedName>
</protein>
<evidence type="ECO:0008006" key="5">
    <source>
        <dbReference type="Google" id="ProtNLM"/>
    </source>
</evidence>
<reference evidence="3 4" key="1">
    <citation type="submission" date="2023-06" db="EMBL/GenBank/DDBJ databases">
        <title>Draft genome sequence of Gleimia hominis type strain CCUG 57540T.</title>
        <authorList>
            <person name="Salva-Serra F."/>
            <person name="Cardew S."/>
            <person name="Jensie Markopoulos S."/>
            <person name="Ohlen M."/>
            <person name="Inganas E."/>
            <person name="Svensson-Stadler L."/>
            <person name="Moore E.R.B."/>
        </authorList>
    </citation>
    <scope>NUCLEOTIDE SEQUENCE [LARGE SCALE GENOMIC DNA]</scope>
    <source>
        <strain evidence="3 4">CCUG 57540</strain>
    </source>
</reference>
<organism evidence="3 4">
    <name type="scientific">Gleimia hominis</name>
    <dbReference type="NCBI Taxonomy" id="595468"/>
    <lineage>
        <taxon>Bacteria</taxon>
        <taxon>Bacillati</taxon>
        <taxon>Actinomycetota</taxon>
        <taxon>Actinomycetes</taxon>
        <taxon>Actinomycetales</taxon>
        <taxon>Actinomycetaceae</taxon>
        <taxon>Gleimia</taxon>
    </lineage>
</organism>
<feature type="region of interest" description="Disordered" evidence="2">
    <location>
        <begin position="1"/>
        <end position="26"/>
    </location>
</feature>
<evidence type="ECO:0000256" key="1">
    <source>
        <dbReference type="SAM" id="Coils"/>
    </source>
</evidence>
<evidence type="ECO:0000313" key="4">
    <source>
        <dbReference type="Proteomes" id="UP001247542"/>
    </source>
</evidence>
<comment type="caution">
    <text evidence="3">The sequence shown here is derived from an EMBL/GenBank/DDBJ whole genome shotgun (WGS) entry which is preliminary data.</text>
</comment>
<name>A0ABU3ICL0_9ACTO</name>